<keyword evidence="8" id="KW-0206">Cytoskeleton</keyword>
<protein>
    <submittedName>
        <fullName evidence="11">Uncharacterized protein</fullName>
    </submittedName>
</protein>
<evidence type="ECO:0000313" key="11">
    <source>
        <dbReference type="EMBL" id="PPQ84543.1"/>
    </source>
</evidence>
<evidence type="ECO:0000256" key="3">
    <source>
        <dbReference type="ARBA" id="ARBA00022490"/>
    </source>
</evidence>
<evidence type="ECO:0000256" key="9">
    <source>
        <dbReference type="ARBA" id="ARBA00023306"/>
    </source>
</evidence>
<keyword evidence="12" id="KW-1185">Reference proteome</keyword>
<dbReference type="GO" id="GO:0005874">
    <property type="term" value="C:microtubule"/>
    <property type="evidence" value="ECO:0007669"/>
    <property type="project" value="UniProtKB-KW"/>
</dbReference>
<evidence type="ECO:0000256" key="6">
    <source>
        <dbReference type="ARBA" id="ARBA00022776"/>
    </source>
</evidence>
<dbReference type="PANTHER" id="PTHR31570:SF1">
    <property type="entry name" value="HAUS AUGMIN-LIKE COMPLEX SUBUNIT 1"/>
    <property type="match status" value="1"/>
</dbReference>
<keyword evidence="5" id="KW-0493">Microtubule</keyword>
<dbReference type="EMBL" id="NHYD01002850">
    <property type="protein sequence ID" value="PPQ84543.1"/>
    <property type="molecule type" value="Genomic_DNA"/>
</dbReference>
<evidence type="ECO:0000256" key="10">
    <source>
        <dbReference type="SAM" id="Coils"/>
    </source>
</evidence>
<dbReference type="OrthoDB" id="5372507at2759"/>
<keyword evidence="3" id="KW-0963">Cytoplasm</keyword>
<evidence type="ECO:0000313" key="12">
    <source>
        <dbReference type="Proteomes" id="UP000283269"/>
    </source>
</evidence>
<evidence type="ECO:0000256" key="1">
    <source>
        <dbReference type="ARBA" id="ARBA00004186"/>
    </source>
</evidence>
<dbReference type="AlphaFoldDB" id="A0A409X193"/>
<evidence type="ECO:0000256" key="8">
    <source>
        <dbReference type="ARBA" id="ARBA00023212"/>
    </source>
</evidence>
<dbReference type="InParanoid" id="A0A409X193"/>
<comment type="similarity">
    <text evidence="2">Belongs to the HAUS1 family.</text>
</comment>
<reference evidence="11 12" key="1">
    <citation type="journal article" date="2018" name="Evol. Lett.">
        <title>Horizontal gene cluster transfer increased hallucinogenic mushroom diversity.</title>
        <authorList>
            <person name="Reynolds H.T."/>
            <person name="Vijayakumar V."/>
            <person name="Gluck-Thaler E."/>
            <person name="Korotkin H.B."/>
            <person name="Matheny P.B."/>
            <person name="Slot J.C."/>
        </authorList>
    </citation>
    <scope>NUCLEOTIDE SEQUENCE [LARGE SCALE GENOMIC DNA]</scope>
    <source>
        <strain evidence="11 12">2631</strain>
    </source>
</reference>
<dbReference type="GO" id="GO:0005829">
    <property type="term" value="C:cytosol"/>
    <property type="evidence" value="ECO:0007669"/>
    <property type="project" value="TreeGrafter"/>
</dbReference>
<keyword evidence="6" id="KW-0498">Mitosis</keyword>
<evidence type="ECO:0000256" key="5">
    <source>
        <dbReference type="ARBA" id="ARBA00022701"/>
    </source>
</evidence>
<dbReference type="PANTHER" id="PTHR31570">
    <property type="entry name" value="HAUS AUGMIN-LIKE COMPLEX SUBUNIT 1"/>
    <property type="match status" value="1"/>
</dbReference>
<feature type="coiled-coil region" evidence="10">
    <location>
        <begin position="188"/>
        <end position="246"/>
    </location>
</feature>
<proteinExistence type="inferred from homology"/>
<comment type="caution">
    <text evidence="11">The sequence shown here is derived from an EMBL/GenBank/DDBJ whole genome shotgun (WGS) entry which is preliminary data.</text>
</comment>
<gene>
    <name evidence="11" type="ORF">CVT25_007613</name>
</gene>
<dbReference type="Proteomes" id="UP000283269">
    <property type="component" value="Unassembled WGS sequence"/>
</dbReference>
<keyword evidence="7 10" id="KW-0175">Coiled coil</keyword>
<sequence>MADVNDSSNTPGKCHLCLFKGFSDPQRSYIHTVSGAFSSWDAHLPPLQDEDEDSGEELAGLETLARVLHILDIPDASFASYSTAIDTLNTEKYTLLRSLNRLKQVEDELNDHLDSLKHEHGLITRWNKVLTPGTQDSLYPETTATLEKRREAVIKKAKEHHREFEFLLADVPLKLPTVDGTPVTIGRLLAQKETNQAQEREIKEKRTRIKAFQGLPPNLELARHELRQARQRQTELIQLRERLLAKMADGVA</sequence>
<dbReference type="GO" id="GO:0051225">
    <property type="term" value="P:spindle assembly"/>
    <property type="evidence" value="ECO:0007669"/>
    <property type="project" value="InterPro"/>
</dbReference>
<comment type="subcellular location">
    <subcellularLocation>
        <location evidence="1">Cytoplasm</location>
        <location evidence="1">Cytoskeleton</location>
        <location evidence="1">Spindle</location>
    </subcellularLocation>
</comment>
<organism evidence="11 12">
    <name type="scientific">Psilocybe cyanescens</name>
    <dbReference type="NCBI Taxonomy" id="93625"/>
    <lineage>
        <taxon>Eukaryota</taxon>
        <taxon>Fungi</taxon>
        <taxon>Dikarya</taxon>
        <taxon>Basidiomycota</taxon>
        <taxon>Agaricomycotina</taxon>
        <taxon>Agaricomycetes</taxon>
        <taxon>Agaricomycetidae</taxon>
        <taxon>Agaricales</taxon>
        <taxon>Agaricineae</taxon>
        <taxon>Strophariaceae</taxon>
        <taxon>Psilocybe</taxon>
    </lineage>
</organism>
<evidence type="ECO:0000256" key="2">
    <source>
        <dbReference type="ARBA" id="ARBA00005479"/>
    </source>
</evidence>
<name>A0A409X193_PSICY</name>
<dbReference type="GO" id="GO:0051301">
    <property type="term" value="P:cell division"/>
    <property type="evidence" value="ECO:0007669"/>
    <property type="project" value="UniProtKB-KW"/>
</dbReference>
<keyword evidence="9" id="KW-0131">Cell cycle</keyword>
<evidence type="ECO:0000256" key="7">
    <source>
        <dbReference type="ARBA" id="ARBA00023054"/>
    </source>
</evidence>
<evidence type="ECO:0000256" key="4">
    <source>
        <dbReference type="ARBA" id="ARBA00022618"/>
    </source>
</evidence>
<dbReference type="GO" id="GO:0005819">
    <property type="term" value="C:spindle"/>
    <property type="evidence" value="ECO:0007669"/>
    <property type="project" value="UniProtKB-SubCell"/>
</dbReference>
<accession>A0A409X193</accession>
<dbReference type="InterPro" id="IPR026243">
    <property type="entry name" value="HAUS1"/>
</dbReference>
<keyword evidence="4" id="KW-0132">Cell division</keyword>
<dbReference type="GO" id="GO:0070652">
    <property type="term" value="C:HAUS complex"/>
    <property type="evidence" value="ECO:0007669"/>
    <property type="project" value="InterPro"/>
</dbReference>